<dbReference type="InterPro" id="IPR006697">
    <property type="entry name" value="RecC"/>
</dbReference>
<sequence length="1218" mass="134187">MPSKMTAPAPAASLPPGFIALHGNRIETLLDTVAGWLAQHPLAPLESEVILVQSNGMAEWVKMAIARRAGVCAAAAVQLPARFQWQTYRQVLGRAQVPARSPLDKTALAWRLMRLLPEVLAEPGFAPVAGYLADNDPGRRFQLALRIADLYDQYQVHRPDWLDAWGEGREALPDAGRGETPLTGRGETPLAGRGETPLPEDQRWQARLWQRVVDELDPQQRALTRPQLHDRVLAALDAIAEDAALHPAAALPRRVVLFGMTHVPLPTLQLLAALSRHAQVLLAIPNPCRFHWADILDGREWLRIARRRQPLRDGRELQDVGLDAMHLHAHPLLAAWGRQARDFVRQLDAFDDAEQTRARFPLARIDLFDDDQDTHDVAQPTLLVQVQRHIRDLTPLAEHPHPPVPAEDRSIVFHLAHSPVRELEILHDQLLALLARPPGDKPLRPRDIVVMVPSIDDFAPAIRAVFGQYGRHDPRHIPFDIADLSARASSPLMGAVEWLLRIRHDRCRLSDLGALLDVPAIAARFGLAEEGLPRLTGWMRGAGIRWGLDARHRAGLGLQACGEQNSALFGLRRMLMGYAAGRSEVTTDAPFAGIEPYDEVGGLDAELAGALAHLVERLIRWQADSRRPATPAAWTQRLRALLADLVRAVDDTDRQTLAALDDALERWLEACDEAAFEAELPLAVAAEAWLAALESPALDKRFRAGGVTFCTLMPMRAIPFEVVCLLGMNDGDYPRRSPRSDFDLMALPGQQRPGDRARRDDDRQLMLEALLSARRVLYLSWCGRNVRDNSVQPPSVLVAQLRDYLAAGWSPAVVAERTVEHPLQPFSRRYFEPGTPLLTYAREWRAAHVEAAAQDDAVPSHDGQANREATGRATRPTRGEAASPPLPPFVPDPAVPLTIAALAAFLRNPVKVFFRERLGVVYEDVDEALPDDEAFGFDGLEEHGLVEELAAAVLADLALLPPPELHAFALEAAVEAQLGRIERAGRLPIGGLGLRARAALGEAVLPLLRAWRLVRASHPLDAERGNLRFAHAGALMEDWLDHRVRADEHALPSWLAHDPGRLLEDADKGTLRPWRLLLPWVRSLLAAAADSPSGGLLVGRDATVHIVPTDPAVARALLARLIEAWIAGLGEPLPVAARTALALVGEGKPAEAYEGSEHRRGEVEEASLARCYPDYAALIEDGRFEHLARALYGPLLEWMDSHVEAVPHPAPETQESAR</sequence>
<dbReference type="KEGG" id="tmz:Tmz1t_1849"/>
<keyword evidence="14" id="KW-1185">Reference proteome</keyword>
<keyword evidence="2 10" id="KW-0547">Nucleotide-binding</keyword>
<evidence type="ECO:0000256" key="2">
    <source>
        <dbReference type="ARBA" id="ARBA00022741"/>
    </source>
</evidence>
<reference evidence="14" key="1">
    <citation type="submission" date="2009-05" db="EMBL/GenBank/DDBJ databases">
        <title>Complete sequence of chromosome of Thauera sp. MZ1T.</title>
        <authorList>
            <consortium name="US DOE Joint Genome Institute"/>
            <person name="Lucas S."/>
            <person name="Copeland A."/>
            <person name="Lapidus A."/>
            <person name="Glavina del Rio T."/>
            <person name="Dalin E."/>
            <person name="Tice H."/>
            <person name="Bruce D."/>
            <person name="Goodwin L."/>
            <person name="Pitluck S."/>
            <person name="Sims D."/>
            <person name="Brettin T."/>
            <person name="Detter J.C."/>
            <person name="Han C."/>
            <person name="Larimer F."/>
            <person name="Land M."/>
            <person name="Hauser L."/>
            <person name="Kyrpides N."/>
            <person name="Mikhailova N."/>
            <person name="Sayler G.S."/>
        </authorList>
    </citation>
    <scope>NUCLEOTIDE SEQUENCE [LARGE SCALE GENOMIC DNA]</scope>
    <source>
        <strain evidence="14">MZ1T</strain>
    </source>
</reference>
<feature type="region of interest" description="Disordered" evidence="11">
    <location>
        <begin position="852"/>
        <end position="887"/>
    </location>
</feature>
<dbReference type="EMBL" id="CP001281">
    <property type="protein sequence ID" value="ACK54601.1"/>
    <property type="molecule type" value="Genomic_DNA"/>
</dbReference>
<protein>
    <recommendedName>
        <fullName evidence="10">RecBCD enzyme subunit RecC</fullName>
    </recommendedName>
    <alternativeName>
        <fullName evidence="10">Exonuclease V subunit RecC</fullName>
        <shortName evidence="10">ExoV subunit RecC</shortName>
    </alternativeName>
    <alternativeName>
        <fullName evidence="10">Helicase/nuclease RecBCD subunit RecC</fullName>
    </alternativeName>
</protein>
<keyword evidence="9 10" id="KW-0234">DNA repair</keyword>
<dbReference type="InterPro" id="IPR041500">
    <property type="entry name" value="RecC_C"/>
</dbReference>
<dbReference type="Gene3D" id="1.10.10.160">
    <property type="match status" value="1"/>
</dbReference>
<dbReference type="Gene3D" id="1.10.10.990">
    <property type="match status" value="1"/>
</dbReference>
<dbReference type="eggNOG" id="COG1330">
    <property type="taxonomic scope" value="Bacteria"/>
</dbReference>
<dbReference type="InterPro" id="IPR027417">
    <property type="entry name" value="P-loop_NTPase"/>
</dbReference>
<evidence type="ECO:0000256" key="1">
    <source>
        <dbReference type="ARBA" id="ARBA00022722"/>
    </source>
</evidence>
<dbReference type="Gene3D" id="3.40.50.300">
    <property type="entry name" value="P-loop containing nucleotide triphosphate hydrolases"/>
    <property type="match status" value="2"/>
</dbReference>
<dbReference type="PIRSF" id="PIRSF000980">
    <property type="entry name" value="RecC"/>
    <property type="match status" value="1"/>
</dbReference>
<evidence type="ECO:0000259" key="12">
    <source>
        <dbReference type="Pfam" id="PF17946"/>
    </source>
</evidence>
<dbReference type="Pfam" id="PF17946">
    <property type="entry name" value="RecC_C"/>
    <property type="match status" value="1"/>
</dbReference>
<dbReference type="Pfam" id="PF04257">
    <property type="entry name" value="Exonuc_V_gamma"/>
    <property type="match status" value="1"/>
</dbReference>
<organism evidence="13 14">
    <name type="scientific">Thauera aminoaromatica</name>
    <dbReference type="NCBI Taxonomy" id="164330"/>
    <lineage>
        <taxon>Bacteria</taxon>
        <taxon>Pseudomonadati</taxon>
        <taxon>Pseudomonadota</taxon>
        <taxon>Betaproteobacteria</taxon>
        <taxon>Rhodocyclales</taxon>
        <taxon>Zoogloeaceae</taxon>
        <taxon>Thauera</taxon>
    </lineage>
</organism>
<evidence type="ECO:0000256" key="4">
    <source>
        <dbReference type="ARBA" id="ARBA00022801"/>
    </source>
</evidence>
<keyword evidence="4 10" id="KW-0378">Hydrolase</keyword>
<accession>C4ZM87</accession>
<dbReference type="PANTHER" id="PTHR30591:SF1">
    <property type="entry name" value="RECBCD ENZYME SUBUNIT RECC"/>
    <property type="match status" value="1"/>
</dbReference>
<evidence type="ECO:0000256" key="5">
    <source>
        <dbReference type="ARBA" id="ARBA00022806"/>
    </source>
</evidence>
<dbReference type="SUPFAM" id="SSF52980">
    <property type="entry name" value="Restriction endonuclease-like"/>
    <property type="match status" value="1"/>
</dbReference>
<dbReference type="SUPFAM" id="SSF52540">
    <property type="entry name" value="P-loop containing nucleoside triphosphate hydrolases"/>
    <property type="match status" value="2"/>
</dbReference>
<evidence type="ECO:0000256" key="10">
    <source>
        <dbReference type="HAMAP-Rule" id="MF_01486"/>
    </source>
</evidence>
<dbReference type="NCBIfam" id="TIGR01450">
    <property type="entry name" value="recC"/>
    <property type="match status" value="1"/>
</dbReference>
<evidence type="ECO:0000256" key="8">
    <source>
        <dbReference type="ARBA" id="ARBA00023125"/>
    </source>
</evidence>
<evidence type="ECO:0000313" key="14">
    <source>
        <dbReference type="Proteomes" id="UP000002186"/>
    </source>
</evidence>
<dbReference type="GO" id="GO:0008854">
    <property type="term" value="F:exodeoxyribonuclease V activity"/>
    <property type="evidence" value="ECO:0007669"/>
    <property type="project" value="InterPro"/>
</dbReference>
<dbReference type="Gene3D" id="3.40.50.10930">
    <property type="match status" value="1"/>
</dbReference>
<evidence type="ECO:0000256" key="7">
    <source>
        <dbReference type="ARBA" id="ARBA00022840"/>
    </source>
</evidence>
<reference evidence="13 14" key="2">
    <citation type="journal article" date="2012" name="Stand. Genomic Sci.">
        <title>Complete genome sequence of Thauera aminoaromatica strain MZ1T.</title>
        <authorList>
            <person name="Jiang K."/>
            <person name="Sanseverino J."/>
            <person name="Chauhan A."/>
            <person name="Lucas S."/>
            <person name="Copeland A."/>
            <person name="Lapidus A."/>
            <person name="Del Rio T.G."/>
            <person name="Dalin E."/>
            <person name="Tice H."/>
            <person name="Bruce D."/>
            <person name="Goodwin L."/>
            <person name="Pitluck S."/>
            <person name="Sims D."/>
            <person name="Brettin T."/>
            <person name="Detter J.C."/>
            <person name="Han C."/>
            <person name="Chang Y.J."/>
            <person name="Larimer F."/>
            <person name="Land M."/>
            <person name="Hauser L."/>
            <person name="Kyrpides N.C."/>
            <person name="Mikhailova N."/>
            <person name="Moser S."/>
            <person name="Jegier P."/>
            <person name="Close D."/>
            <person name="Debruyn J.M."/>
            <person name="Wang Y."/>
            <person name="Layton A.C."/>
            <person name="Allen M.S."/>
            <person name="Sayler G.S."/>
        </authorList>
    </citation>
    <scope>NUCLEOTIDE SEQUENCE [LARGE SCALE GENOMIC DNA]</scope>
    <source>
        <strain evidence="13 14">MZ1T</strain>
    </source>
</reference>
<dbReference type="GO" id="GO:0000724">
    <property type="term" value="P:double-strand break repair via homologous recombination"/>
    <property type="evidence" value="ECO:0007669"/>
    <property type="project" value="UniProtKB-UniRule"/>
</dbReference>
<feature type="domain" description="RecC C-terminal" evidence="12">
    <location>
        <begin position="897"/>
        <end position="1144"/>
    </location>
</feature>
<keyword evidence="8 10" id="KW-0238">DNA-binding</keyword>
<dbReference type="Proteomes" id="UP000002186">
    <property type="component" value="Chromosome"/>
</dbReference>
<name>C4ZM87_THASP</name>
<evidence type="ECO:0000256" key="6">
    <source>
        <dbReference type="ARBA" id="ARBA00022839"/>
    </source>
</evidence>
<keyword evidence="3 10" id="KW-0227">DNA damage</keyword>
<dbReference type="InterPro" id="IPR011335">
    <property type="entry name" value="Restrct_endonuc-II-like"/>
</dbReference>
<keyword evidence="6 10" id="KW-0269">Exonuclease</keyword>
<evidence type="ECO:0000313" key="13">
    <source>
        <dbReference type="EMBL" id="ACK54601.1"/>
    </source>
</evidence>
<keyword evidence="7 10" id="KW-0067">ATP-binding</keyword>
<dbReference type="GO" id="GO:0005524">
    <property type="term" value="F:ATP binding"/>
    <property type="evidence" value="ECO:0007669"/>
    <property type="project" value="UniProtKB-UniRule"/>
</dbReference>
<keyword evidence="5 10" id="KW-0347">Helicase</keyword>
<gene>
    <name evidence="10" type="primary">recC</name>
    <name evidence="13" type="ordered locus">Tmz1t_1849</name>
</gene>
<dbReference type="GO" id="GO:0003678">
    <property type="term" value="F:DNA helicase activity"/>
    <property type="evidence" value="ECO:0007669"/>
    <property type="project" value="UniProtKB-UniRule"/>
</dbReference>
<dbReference type="HOGENOM" id="CLU_007513_1_0_4"/>
<dbReference type="STRING" id="85643.Tmz1t_1849"/>
<dbReference type="PANTHER" id="PTHR30591">
    <property type="entry name" value="RECBCD ENZYME SUBUNIT RECC"/>
    <property type="match status" value="1"/>
</dbReference>
<proteinExistence type="inferred from homology"/>
<comment type="miscellaneous">
    <text evidence="10">In the RecBCD complex, RecB has a slow 3'-5' helicase, an exonuclease activity and loads RecA onto ssDNA, RecD has a fast 5'-3' helicase activity, while RecC stimulates the ATPase and processivity of the RecB helicase and contributes to recognition of the Chi site.</text>
</comment>
<evidence type="ECO:0000256" key="9">
    <source>
        <dbReference type="ARBA" id="ARBA00023204"/>
    </source>
</evidence>
<keyword evidence="1 10" id="KW-0540">Nuclease</keyword>
<dbReference type="GO" id="GO:0009338">
    <property type="term" value="C:exodeoxyribonuclease V complex"/>
    <property type="evidence" value="ECO:0007669"/>
    <property type="project" value="InterPro"/>
</dbReference>
<comment type="subunit">
    <text evidence="10">Heterotrimer of RecB, RecC and RecD. All subunits contribute to DNA-binding.</text>
</comment>
<comment type="similarity">
    <text evidence="10">Belongs to the RecC family.</text>
</comment>
<dbReference type="InterPro" id="IPR013986">
    <property type="entry name" value="DExx_box_DNA_helicase_dom_sf"/>
</dbReference>
<evidence type="ECO:0000256" key="3">
    <source>
        <dbReference type="ARBA" id="ARBA00022763"/>
    </source>
</evidence>
<dbReference type="GO" id="GO:0003677">
    <property type="term" value="F:DNA binding"/>
    <property type="evidence" value="ECO:0007669"/>
    <property type="project" value="UniProtKB-UniRule"/>
</dbReference>
<dbReference type="AlphaFoldDB" id="C4ZM87"/>
<comment type="function">
    <text evidence="10">A helicase/nuclease that prepares dsDNA breaks (DSB) for recombinational DNA repair. Binds to DSBs and unwinds DNA via a highly rapid and processive ATP-dependent bidirectional helicase activity. Unwinds dsDNA until it encounters a Chi (crossover hotspot instigator) sequence from the 3' direction. Cuts ssDNA a few nucleotides 3' to the Chi site. The properties and activities of the enzyme are changed at Chi. The Chi-altered holoenzyme produces a long 3'-ssDNA overhang and facilitates RecA-binding to the ssDNA for homologous DNA recombination and repair. Holoenzyme degrades any linearized DNA that is unable to undergo homologous recombination. In the holoenzyme this subunit recognizes the wild-type Chi sequence, and when added to isolated RecB increases its ATP-dependent helicase processivity.</text>
</comment>
<dbReference type="HAMAP" id="MF_01486">
    <property type="entry name" value="RecC"/>
    <property type="match status" value="1"/>
</dbReference>
<evidence type="ECO:0000256" key="11">
    <source>
        <dbReference type="SAM" id="MobiDB-lite"/>
    </source>
</evidence>
<feature type="region of interest" description="Disordered" evidence="11">
    <location>
        <begin position="172"/>
        <end position="197"/>
    </location>
</feature>